<dbReference type="EMBL" id="LFWA01000068">
    <property type="protein sequence ID" value="KTW25435.1"/>
    <property type="molecule type" value="Genomic_DNA"/>
</dbReference>
<feature type="non-terminal residue" evidence="1">
    <location>
        <position position="456"/>
    </location>
</feature>
<sequence>MHFFNFYHHKKDLVQTFSPLHDEDPLLSYEVTNEEYHHQLNKRLHNLELKELKNSKEYLYYLATFLTFSDFNNNCTAKLKEVCNDDIEMLNSDIHHICNEPQLVCTSLNTQISNAIKKTKDDLNKETNYHHCSRLQTECFFLEQYGSGDLSANCNKLKENCYNKARMEVAEGIMHRFLKGTHDKTCLEKLKEKCLLFSHQSPELFSLCISGSNVCKKFISETKTNCQNFQTQFLSKHKEITRENCIVWLKKCYYNVLNCQNIYHMCRLFQTSCAEKGFFSNFDSNYNLNLLESPFIDVDEDTIQYSHKKLSQLGIYVDKMPSLPNEVIASILIQDVSKQISKCKKELNEKCPLVEYLDVFKDICSKTKNKDNICKGIYDKTKQHLEPYSKEFSGNNLSISQKSFSKEKCIEYLPLCYFFNEYFGVWVQSDLCKTIRLACYQADLEMEADMILIRKL</sequence>
<dbReference type="VEuPathDB" id="FungiDB:T551_03754"/>
<dbReference type="AlphaFoldDB" id="A0A0W4ZAD9"/>
<evidence type="ECO:0000313" key="2">
    <source>
        <dbReference type="Proteomes" id="UP000053447"/>
    </source>
</evidence>
<reference evidence="2" key="1">
    <citation type="journal article" date="2016" name="Nat. Commun.">
        <title>Genome analysis of three Pneumocystis species reveals adaptation mechanisms to life exclusively in mammalian hosts.</title>
        <authorList>
            <person name="Ma L."/>
            <person name="Chen Z."/>
            <person name="Huang D.W."/>
            <person name="Kutty G."/>
            <person name="Ishihara M."/>
            <person name="Wang H."/>
            <person name="Abouelleil A."/>
            <person name="Bishop L."/>
            <person name="Davey E."/>
            <person name="Deng R."/>
            <person name="Deng X."/>
            <person name="Fan L."/>
            <person name="Fantoni G."/>
            <person name="Fitzgerald M."/>
            <person name="Gogineni E."/>
            <person name="Goldberg J.M."/>
            <person name="Handley G."/>
            <person name="Hu X."/>
            <person name="Huber C."/>
            <person name="Jiao X."/>
            <person name="Jones K."/>
            <person name="Levin J.Z."/>
            <person name="Liu Y."/>
            <person name="Macdonald P."/>
            <person name="Melnikov A."/>
            <person name="Raley C."/>
            <person name="Sassi M."/>
            <person name="Sherman B.T."/>
            <person name="Song X."/>
            <person name="Sykes S."/>
            <person name="Tran B."/>
            <person name="Walsh L."/>
            <person name="Xia Y."/>
            <person name="Yang J."/>
            <person name="Young S."/>
            <person name="Zeng Q."/>
            <person name="Zheng X."/>
            <person name="Stephens R."/>
            <person name="Nusbaum C."/>
            <person name="Birren B.W."/>
            <person name="Azadi P."/>
            <person name="Lempicki R.A."/>
            <person name="Cuomo C.A."/>
            <person name="Kovacs J.A."/>
        </authorList>
    </citation>
    <scope>NUCLEOTIDE SEQUENCE [LARGE SCALE GENOMIC DNA]</scope>
    <source>
        <strain evidence="2">RU7</strain>
    </source>
</reference>
<protein>
    <submittedName>
        <fullName evidence="1">Uncharacterized protein</fullName>
    </submittedName>
</protein>
<dbReference type="Proteomes" id="UP000053447">
    <property type="component" value="Unassembled WGS sequence"/>
</dbReference>
<evidence type="ECO:0000313" key="1">
    <source>
        <dbReference type="EMBL" id="KTW25435.1"/>
    </source>
</evidence>
<dbReference type="STRING" id="1408657.A0A0W4ZAD9"/>
<keyword evidence="2" id="KW-1185">Reference proteome</keyword>
<accession>A0A0W4ZAD9</accession>
<dbReference type="InterPro" id="IPR003330">
    <property type="entry name" value="MSG"/>
</dbReference>
<organism evidence="1 2">
    <name type="scientific">Pneumocystis jirovecii (strain RU7)</name>
    <name type="common">Human pneumocystis pneumonia agent</name>
    <dbReference type="NCBI Taxonomy" id="1408657"/>
    <lineage>
        <taxon>Eukaryota</taxon>
        <taxon>Fungi</taxon>
        <taxon>Dikarya</taxon>
        <taxon>Ascomycota</taxon>
        <taxon>Taphrinomycotina</taxon>
        <taxon>Pneumocystomycetes</taxon>
        <taxon>Pneumocystaceae</taxon>
        <taxon>Pneumocystis</taxon>
    </lineage>
</organism>
<dbReference type="GeneID" id="28942272"/>
<dbReference type="OrthoDB" id="5451799at2759"/>
<dbReference type="Pfam" id="PF02349">
    <property type="entry name" value="MSG"/>
    <property type="match status" value="2"/>
</dbReference>
<name>A0A0W4ZAD9_PNEJ7</name>
<comment type="caution">
    <text evidence="1">The sequence shown here is derived from an EMBL/GenBank/DDBJ whole genome shotgun (WGS) entry which is preliminary data.</text>
</comment>
<gene>
    <name evidence="1" type="ORF">T551_03754</name>
</gene>
<dbReference type="RefSeq" id="XP_018227772.1">
    <property type="nucleotide sequence ID" value="XM_018376017.1"/>
</dbReference>
<proteinExistence type="predicted"/>